<reference evidence="9 10" key="1">
    <citation type="journal article" date="2012" name="Nature">
        <title>Repeated polyploidization of Gossypium genomes and the evolution of spinnable cotton fibres.</title>
        <authorList>
            <person name="Paterson A.H."/>
            <person name="Wendel J.F."/>
            <person name="Gundlach H."/>
            <person name="Guo H."/>
            <person name="Jenkins J."/>
            <person name="Jin D."/>
            <person name="Llewellyn D."/>
            <person name="Showmaker K.C."/>
            <person name="Shu S."/>
            <person name="Udall J."/>
            <person name="Yoo M.J."/>
            <person name="Byers R."/>
            <person name="Chen W."/>
            <person name="Doron-Faigenboim A."/>
            <person name="Duke M.V."/>
            <person name="Gong L."/>
            <person name="Grimwood J."/>
            <person name="Grover C."/>
            <person name="Grupp K."/>
            <person name="Hu G."/>
            <person name="Lee T.H."/>
            <person name="Li J."/>
            <person name="Lin L."/>
            <person name="Liu T."/>
            <person name="Marler B.S."/>
            <person name="Page J.T."/>
            <person name="Roberts A.W."/>
            <person name="Romanel E."/>
            <person name="Sanders W.S."/>
            <person name="Szadkowski E."/>
            <person name="Tan X."/>
            <person name="Tang H."/>
            <person name="Xu C."/>
            <person name="Wang J."/>
            <person name="Wang Z."/>
            <person name="Zhang D."/>
            <person name="Zhang L."/>
            <person name="Ashrafi H."/>
            <person name="Bedon F."/>
            <person name="Bowers J.E."/>
            <person name="Brubaker C.L."/>
            <person name="Chee P.W."/>
            <person name="Das S."/>
            <person name="Gingle A.R."/>
            <person name="Haigler C.H."/>
            <person name="Harker D."/>
            <person name="Hoffmann L.V."/>
            <person name="Hovav R."/>
            <person name="Jones D.C."/>
            <person name="Lemke C."/>
            <person name="Mansoor S."/>
            <person name="ur Rahman M."/>
            <person name="Rainville L.N."/>
            <person name="Rambani A."/>
            <person name="Reddy U.K."/>
            <person name="Rong J.K."/>
            <person name="Saranga Y."/>
            <person name="Scheffler B.E."/>
            <person name="Scheffler J.A."/>
            <person name="Stelly D.M."/>
            <person name="Triplett B.A."/>
            <person name="Van Deynze A."/>
            <person name="Vaslin M.F."/>
            <person name="Waghmare V.N."/>
            <person name="Walford S.A."/>
            <person name="Wright R.J."/>
            <person name="Zaki E.A."/>
            <person name="Zhang T."/>
            <person name="Dennis E.S."/>
            <person name="Mayer K.F."/>
            <person name="Peterson D.G."/>
            <person name="Rokhsar D.S."/>
            <person name="Wang X."/>
            <person name="Schmutz J."/>
        </authorList>
    </citation>
    <scope>NUCLEOTIDE SEQUENCE [LARGE SCALE GENOMIC DNA]</scope>
</reference>
<comment type="function">
    <text evidence="7">Transcriptional regulator that specifically binds to GA-rich elements (GAGA-repeats) present in regulatory sequences of genes involved in developmental processes.</text>
</comment>
<dbReference type="AlphaFoldDB" id="A0A0D2R6V3"/>
<evidence type="ECO:0000313" key="9">
    <source>
        <dbReference type="EMBL" id="KJB25201.1"/>
    </source>
</evidence>
<keyword evidence="10" id="KW-1185">Reference proteome</keyword>
<dbReference type="GO" id="GO:0003700">
    <property type="term" value="F:DNA-binding transcription factor activity"/>
    <property type="evidence" value="ECO:0007669"/>
    <property type="project" value="UniProtKB-UniRule"/>
</dbReference>
<organism evidence="9 10">
    <name type="scientific">Gossypium raimondii</name>
    <name type="common">Peruvian cotton</name>
    <name type="synonym">Gossypium klotzschianum subsp. raimondii</name>
    <dbReference type="NCBI Taxonomy" id="29730"/>
    <lineage>
        <taxon>Eukaryota</taxon>
        <taxon>Viridiplantae</taxon>
        <taxon>Streptophyta</taxon>
        <taxon>Embryophyta</taxon>
        <taxon>Tracheophyta</taxon>
        <taxon>Spermatophyta</taxon>
        <taxon>Magnoliopsida</taxon>
        <taxon>eudicotyledons</taxon>
        <taxon>Gunneridae</taxon>
        <taxon>Pentapetalae</taxon>
        <taxon>rosids</taxon>
        <taxon>malvids</taxon>
        <taxon>Malvales</taxon>
        <taxon>Malvaceae</taxon>
        <taxon>Malvoideae</taxon>
        <taxon>Gossypium</taxon>
    </lineage>
</organism>
<evidence type="ECO:0000256" key="4">
    <source>
        <dbReference type="ARBA" id="ARBA00023125"/>
    </source>
</evidence>
<dbReference type="Pfam" id="PF06217">
    <property type="entry name" value="GAGA_bind"/>
    <property type="match status" value="1"/>
</dbReference>
<keyword evidence="5 7" id="KW-0804">Transcription</keyword>
<dbReference type="EMBL" id="CM001743">
    <property type="protein sequence ID" value="KJB25201.1"/>
    <property type="molecule type" value="Genomic_DNA"/>
</dbReference>
<evidence type="ECO:0000256" key="1">
    <source>
        <dbReference type="ARBA" id="ARBA00004123"/>
    </source>
</evidence>
<keyword evidence="6 7" id="KW-0539">Nucleus</keyword>
<dbReference type="Gramene" id="KJB25201">
    <property type="protein sequence ID" value="KJB25201"/>
    <property type="gene ID" value="B456_004G181000"/>
</dbReference>
<name>A0A0D2R6V3_GOSRA</name>
<dbReference type="Proteomes" id="UP000032304">
    <property type="component" value="Chromosome 4"/>
</dbReference>
<dbReference type="GO" id="GO:0009723">
    <property type="term" value="P:response to ethylene"/>
    <property type="evidence" value="ECO:0007669"/>
    <property type="project" value="TreeGrafter"/>
</dbReference>
<dbReference type="InterPro" id="IPR010409">
    <property type="entry name" value="GAGA-bd_tscrpt_act"/>
</dbReference>
<evidence type="ECO:0000256" key="7">
    <source>
        <dbReference type="RuleBase" id="RU367160"/>
    </source>
</evidence>
<dbReference type="PANTHER" id="PTHR31421">
    <property type="entry name" value="PROTEIN BASIC PENTACYSTEINE3"/>
    <property type="match status" value="1"/>
</dbReference>
<gene>
    <name evidence="9" type="ORF">B456_004G181000</name>
</gene>
<evidence type="ECO:0000256" key="2">
    <source>
        <dbReference type="ARBA" id="ARBA00007911"/>
    </source>
</evidence>
<keyword evidence="4 7" id="KW-0238">DNA-binding</keyword>
<evidence type="ECO:0000313" key="10">
    <source>
        <dbReference type="Proteomes" id="UP000032304"/>
    </source>
</evidence>
<evidence type="ECO:0000256" key="5">
    <source>
        <dbReference type="ARBA" id="ARBA00023163"/>
    </source>
</evidence>
<proteinExistence type="inferred from homology"/>
<dbReference type="GO" id="GO:0005634">
    <property type="term" value="C:nucleus"/>
    <property type="evidence" value="ECO:0007669"/>
    <property type="project" value="UniProtKB-SubCell"/>
</dbReference>
<protein>
    <recommendedName>
        <fullName evidence="7">GAGA-binding transcriptional activator</fullName>
    </recommendedName>
</protein>
<evidence type="ECO:0000256" key="3">
    <source>
        <dbReference type="ARBA" id="ARBA00023015"/>
    </source>
</evidence>
<dbReference type="GO" id="GO:0043565">
    <property type="term" value="F:sequence-specific DNA binding"/>
    <property type="evidence" value="ECO:0007669"/>
    <property type="project" value="TreeGrafter"/>
</dbReference>
<dbReference type="PANTHER" id="PTHR31421:SF6">
    <property type="entry name" value="PROTEIN BASIC PENTACYSTEINE7"/>
    <property type="match status" value="1"/>
</dbReference>
<sequence length="155" mass="17801">MRKQKPSMKGSNQIVSKLLRPKQPENKPSGPKKAKGPIVLEARREKKNILMEKKLLIFPGCLCWAFQEWYKWGMLVVGNPRIAPLSGLVLAWHGRKMSNRACIKFVLRLTAEGHDLSQPVDLKDHCDRHGTNNFVTIKLILYSMNYLHLARHHSP</sequence>
<keyword evidence="3 7" id="KW-0805">Transcription regulation</keyword>
<feature type="region of interest" description="Disordered" evidence="8">
    <location>
        <begin position="1"/>
        <end position="37"/>
    </location>
</feature>
<dbReference type="STRING" id="29730.A0A0D2R6V3"/>
<accession>A0A0D2R6V3</accession>
<evidence type="ECO:0000256" key="8">
    <source>
        <dbReference type="SAM" id="MobiDB-lite"/>
    </source>
</evidence>
<comment type="subcellular location">
    <subcellularLocation>
        <location evidence="1 7">Nucleus</location>
    </subcellularLocation>
</comment>
<evidence type="ECO:0000256" key="6">
    <source>
        <dbReference type="ARBA" id="ARBA00023242"/>
    </source>
</evidence>
<comment type="similarity">
    <text evidence="2 7">Belongs to the BBR/BPC family.</text>
</comment>